<dbReference type="Gene3D" id="3.40.1440.10">
    <property type="entry name" value="GIY-YIG endonuclease"/>
    <property type="match status" value="1"/>
</dbReference>
<evidence type="ECO:0000313" key="3">
    <source>
        <dbReference type="Proteomes" id="UP000694892"/>
    </source>
</evidence>
<reference evidence="3" key="1">
    <citation type="journal article" date="2016" name="Nature">
        <title>Genome evolution in the allotetraploid frog Xenopus laevis.</title>
        <authorList>
            <person name="Session A.M."/>
            <person name="Uno Y."/>
            <person name="Kwon T."/>
            <person name="Chapman J.A."/>
            <person name="Toyoda A."/>
            <person name="Takahashi S."/>
            <person name="Fukui A."/>
            <person name="Hikosaka A."/>
            <person name="Suzuki A."/>
            <person name="Kondo M."/>
            <person name="van Heeringen S.J."/>
            <person name="Quigley I."/>
            <person name="Heinz S."/>
            <person name="Ogino H."/>
            <person name="Ochi H."/>
            <person name="Hellsten U."/>
            <person name="Lyons J.B."/>
            <person name="Simakov O."/>
            <person name="Putnam N."/>
            <person name="Stites J."/>
            <person name="Kuroki Y."/>
            <person name="Tanaka T."/>
            <person name="Michiue T."/>
            <person name="Watanabe M."/>
            <person name="Bogdanovic O."/>
            <person name="Lister R."/>
            <person name="Georgiou G."/>
            <person name="Paranjpe S.S."/>
            <person name="van Kruijsbergen I."/>
            <person name="Shu S."/>
            <person name="Carlson J."/>
            <person name="Kinoshita T."/>
            <person name="Ohta Y."/>
            <person name="Mawaribuchi S."/>
            <person name="Jenkins J."/>
            <person name="Grimwood J."/>
            <person name="Schmutz J."/>
            <person name="Mitros T."/>
            <person name="Mozaffari S.V."/>
            <person name="Suzuki Y."/>
            <person name="Haramoto Y."/>
            <person name="Yamamoto T.S."/>
            <person name="Takagi C."/>
            <person name="Heald R."/>
            <person name="Miller K."/>
            <person name="Haudenschild C."/>
            <person name="Kitzman J."/>
            <person name="Nakayama T."/>
            <person name="Izutsu Y."/>
            <person name="Robert J."/>
            <person name="Fortriede J."/>
            <person name="Burns K."/>
            <person name="Lotay V."/>
            <person name="Karimi K."/>
            <person name="Yasuoka Y."/>
            <person name="Dichmann D.S."/>
            <person name="Flajnik M.F."/>
            <person name="Houston D.W."/>
            <person name="Shendure J."/>
            <person name="DuPasquier L."/>
            <person name="Vize P.D."/>
            <person name="Zorn A.M."/>
            <person name="Ito M."/>
            <person name="Marcotte E.M."/>
            <person name="Wallingford J.B."/>
            <person name="Ito Y."/>
            <person name="Asashima M."/>
            <person name="Ueno N."/>
            <person name="Matsuda Y."/>
            <person name="Veenstra G.J."/>
            <person name="Fujiyama A."/>
            <person name="Harland R.M."/>
            <person name="Taira M."/>
            <person name="Rokhsar D.S."/>
        </authorList>
    </citation>
    <scope>NUCLEOTIDE SEQUENCE [LARGE SCALE GENOMIC DNA]</scope>
    <source>
        <strain evidence="3">J</strain>
    </source>
</reference>
<feature type="chain" id="PRO_5037593774" description="GIY-YIG domain-containing protein" evidence="1">
    <location>
        <begin position="31"/>
        <end position="226"/>
    </location>
</feature>
<keyword evidence="1" id="KW-0732">Signal</keyword>
<dbReference type="EMBL" id="CM004467">
    <property type="protein sequence ID" value="OCT98517.1"/>
    <property type="molecule type" value="Genomic_DNA"/>
</dbReference>
<name>A0A974DXB3_XENLA</name>
<dbReference type="AlphaFoldDB" id="A0A974DXB3"/>
<proteinExistence type="predicted"/>
<organism evidence="2 3">
    <name type="scientific">Xenopus laevis</name>
    <name type="common">African clawed frog</name>
    <dbReference type="NCBI Taxonomy" id="8355"/>
    <lineage>
        <taxon>Eukaryota</taxon>
        <taxon>Metazoa</taxon>
        <taxon>Chordata</taxon>
        <taxon>Craniata</taxon>
        <taxon>Vertebrata</taxon>
        <taxon>Euteleostomi</taxon>
        <taxon>Amphibia</taxon>
        <taxon>Batrachia</taxon>
        <taxon>Anura</taxon>
        <taxon>Pipoidea</taxon>
        <taxon>Pipidae</taxon>
        <taxon>Xenopodinae</taxon>
        <taxon>Xenopus</taxon>
        <taxon>Xenopus</taxon>
    </lineage>
</organism>
<sequence length="226" mass="25618">MSEWHGGVGGAWHTVHSMLCGIWLEGMALALGHGDVNRSECFCSGSHPGWRRSPVSLRHSQLPTDIAAQEENSQGGEIKRRSMDGPRVAIFEEERKQSFYRVQIPGTIEEYYIHGHYTCSSSNVVYAITCTKCPTRGIYIGETGQSLRKRTNHHRFTINNKKLDTPVGEHFNSPNHSLGDFQISVIKGNFKTENERKVWEYKLMQTFRSLETGLNLGHGFMANYQD</sequence>
<protein>
    <recommendedName>
        <fullName evidence="4">GIY-YIG domain-containing protein</fullName>
    </recommendedName>
</protein>
<dbReference type="CDD" id="cd10442">
    <property type="entry name" value="GIY-YIG_PLEs"/>
    <property type="match status" value="1"/>
</dbReference>
<gene>
    <name evidence="2" type="ORF">XELAEV_18010752mg</name>
</gene>
<evidence type="ECO:0008006" key="4">
    <source>
        <dbReference type="Google" id="ProtNLM"/>
    </source>
</evidence>
<accession>A0A974DXB3</accession>
<feature type="signal peptide" evidence="1">
    <location>
        <begin position="1"/>
        <end position="30"/>
    </location>
</feature>
<dbReference type="Proteomes" id="UP000694892">
    <property type="component" value="Chromosome 1S"/>
</dbReference>
<dbReference type="InterPro" id="IPR035901">
    <property type="entry name" value="GIY-YIG_endonuc_sf"/>
</dbReference>
<evidence type="ECO:0000256" key="1">
    <source>
        <dbReference type="SAM" id="SignalP"/>
    </source>
</evidence>
<evidence type="ECO:0000313" key="2">
    <source>
        <dbReference type="EMBL" id="OCT98517.1"/>
    </source>
</evidence>